<evidence type="ECO:0000313" key="10">
    <source>
        <dbReference type="Proteomes" id="UP001327219"/>
    </source>
</evidence>
<keyword evidence="6 7" id="KW-0472">Membrane</keyword>
<dbReference type="EMBL" id="CP110820">
    <property type="protein sequence ID" value="WPX97076.1"/>
    <property type="molecule type" value="Genomic_DNA"/>
</dbReference>
<keyword evidence="2" id="KW-0813">Transport</keyword>
<dbReference type="InterPro" id="IPR020846">
    <property type="entry name" value="MFS_dom"/>
</dbReference>
<proteinExistence type="predicted"/>
<evidence type="ECO:0000256" key="5">
    <source>
        <dbReference type="ARBA" id="ARBA00022989"/>
    </source>
</evidence>
<accession>A0ABZ0ULS5</accession>
<feature type="transmembrane region" description="Helical" evidence="7">
    <location>
        <begin position="184"/>
        <end position="203"/>
    </location>
</feature>
<evidence type="ECO:0000259" key="8">
    <source>
        <dbReference type="PROSITE" id="PS50850"/>
    </source>
</evidence>
<evidence type="ECO:0000256" key="6">
    <source>
        <dbReference type="ARBA" id="ARBA00023136"/>
    </source>
</evidence>
<dbReference type="Gene3D" id="1.20.1250.20">
    <property type="entry name" value="MFS general substrate transporter like domains"/>
    <property type="match status" value="1"/>
</dbReference>
<feature type="transmembrane region" description="Helical" evidence="7">
    <location>
        <begin position="153"/>
        <end position="178"/>
    </location>
</feature>
<dbReference type="Pfam" id="PF00083">
    <property type="entry name" value="Sugar_tr"/>
    <property type="match status" value="1"/>
</dbReference>
<comment type="subcellular location">
    <subcellularLocation>
        <location evidence="1">Cell membrane</location>
        <topology evidence="1">Multi-pass membrane protein</topology>
    </subcellularLocation>
</comment>
<keyword evidence="3" id="KW-1003">Cell membrane</keyword>
<feature type="transmembrane region" description="Helical" evidence="7">
    <location>
        <begin position="115"/>
        <end position="141"/>
    </location>
</feature>
<feature type="transmembrane region" description="Helical" evidence="7">
    <location>
        <begin position="90"/>
        <end position="109"/>
    </location>
</feature>
<feature type="domain" description="Major facilitator superfamily (MFS) profile" evidence="8">
    <location>
        <begin position="15"/>
        <end position="267"/>
    </location>
</feature>
<name>A0ABZ0ULS5_9RICK</name>
<dbReference type="PANTHER" id="PTHR43045:SF1">
    <property type="entry name" value="SHIKIMATE TRANSPORTER"/>
    <property type="match status" value="1"/>
</dbReference>
<protein>
    <submittedName>
        <fullName evidence="9">MFS transporter N-terminal domain protein</fullName>
    </submittedName>
</protein>
<evidence type="ECO:0000256" key="7">
    <source>
        <dbReference type="SAM" id="Phobius"/>
    </source>
</evidence>
<sequence>MSHNPNAINRNQREAIGILSIGTFLEYFDLMLYVHMAVVLNELFFPKDDPLSYQLLTSFTFASTFIISPIGSFVIGWVGDQIGRKSTIMITTFIMAASCATMASVGTYAEVGVTASITMIICRMLQGFSSLGEAMGASIYLTEVLKSPTRYVACGMVGTATRLGGLLALSIALLSISMNLNWRLAFWIGAVIAFVGIFARMRLRETPEFVDFKRRMKNRAEQSGQDIESLSFGQEKINPKTVLYCILSVLIMPFYIYVTYIYIWEIS</sequence>
<dbReference type="SUPFAM" id="SSF103473">
    <property type="entry name" value="MFS general substrate transporter"/>
    <property type="match status" value="1"/>
</dbReference>
<evidence type="ECO:0000256" key="4">
    <source>
        <dbReference type="ARBA" id="ARBA00022692"/>
    </source>
</evidence>
<dbReference type="InterPro" id="IPR005828">
    <property type="entry name" value="MFS_sugar_transport-like"/>
</dbReference>
<dbReference type="PANTHER" id="PTHR43045">
    <property type="entry name" value="SHIKIMATE TRANSPORTER"/>
    <property type="match status" value="1"/>
</dbReference>
<evidence type="ECO:0000313" key="9">
    <source>
        <dbReference type="EMBL" id="WPX97076.1"/>
    </source>
</evidence>
<gene>
    <name evidence="9" type="ORF">Bandiella_01217</name>
</gene>
<feature type="transmembrane region" description="Helical" evidence="7">
    <location>
        <begin position="241"/>
        <end position="263"/>
    </location>
</feature>
<organism evidence="9 10">
    <name type="scientific">Candidatus Bandiella euplotis</name>
    <dbReference type="NCBI Taxonomy" id="1664265"/>
    <lineage>
        <taxon>Bacteria</taxon>
        <taxon>Pseudomonadati</taxon>
        <taxon>Pseudomonadota</taxon>
        <taxon>Alphaproteobacteria</taxon>
        <taxon>Rickettsiales</taxon>
        <taxon>Candidatus Midichloriaceae</taxon>
        <taxon>Candidatus Bandiella</taxon>
    </lineage>
</organism>
<dbReference type="PROSITE" id="PS50850">
    <property type="entry name" value="MFS"/>
    <property type="match status" value="1"/>
</dbReference>
<dbReference type="InterPro" id="IPR036259">
    <property type="entry name" value="MFS_trans_sf"/>
</dbReference>
<dbReference type="RefSeq" id="WP_323732711.1">
    <property type="nucleotide sequence ID" value="NZ_CP110820.1"/>
</dbReference>
<feature type="transmembrane region" description="Helical" evidence="7">
    <location>
        <begin position="15"/>
        <end position="35"/>
    </location>
</feature>
<feature type="transmembrane region" description="Helical" evidence="7">
    <location>
        <begin position="55"/>
        <end position="78"/>
    </location>
</feature>
<evidence type="ECO:0000256" key="3">
    <source>
        <dbReference type="ARBA" id="ARBA00022475"/>
    </source>
</evidence>
<keyword evidence="5 7" id="KW-1133">Transmembrane helix</keyword>
<dbReference type="Proteomes" id="UP001327219">
    <property type="component" value="Chromosome"/>
</dbReference>
<reference evidence="9 10" key="1">
    <citation type="submission" date="2022-11" db="EMBL/GenBank/DDBJ databases">
        <title>Host association and intracellularity evolved multiple times independently in the Rickettsiales.</title>
        <authorList>
            <person name="Castelli M."/>
            <person name="Nardi T."/>
            <person name="Gammuto L."/>
            <person name="Bellinzona G."/>
            <person name="Sabaneyeva E."/>
            <person name="Potekhin A."/>
            <person name="Serra V."/>
            <person name="Petroni G."/>
            <person name="Sassera D."/>
        </authorList>
    </citation>
    <scope>NUCLEOTIDE SEQUENCE [LARGE SCALE GENOMIC DNA]</scope>
    <source>
        <strain evidence="9 10">NDG2</strain>
    </source>
</reference>
<keyword evidence="10" id="KW-1185">Reference proteome</keyword>
<evidence type="ECO:0000256" key="1">
    <source>
        <dbReference type="ARBA" id="ARBA00004651"/>
    </source>
</evidence>
<evidence type="ECO:0000256" key="2">
    <source>
        <dbReference type="ARBA" id="ARBA00022448"/>
    </source>
</evidence>
<keyword evidence="4 7" id="KW-0812">Transmembrane</keyword>